<evidence type="ECO:0000313" key="1">
    <source>
        <dbReference type="EMBL" id="KAI4865658.1"/>
    </source>
</evidence>
<organism evidence="1 2">
    <name type="scientific">Hypoxylon rubiginosum</name>
    <dbReference type="NCBI Taxonomy" id="110542"/>
    <lineage>
        <taxon>Eukaryota</taxon>
        <taxon>Fungi</taxon>
        <taxon>Dikarya</taxon>
        <taxon>Ascomycota</taxon>
        <taxon>Pezizomycotina</taxon>
        <taxon>Sordariomycetes</taxon>
        <taxon>Xylariomycetidae</taxon>
        <taxon>Xylariales</taxon>
        <taxon>Hypoxylaceae</taxon>
        <taxon>Hypoxylon</taxon>
    </lineage>
</organism>
<protein>
    <submittedName>
        <fullName evidence="1">Uncharacterized protein</fullName>
    </submittedName>
</protein>
<keyword evidence="2" id="KW-1185">Reference proteome</keyword>
<proteinExistence type="predicted"/>
<evidence type="ECO:0000313" key="2">
    <source>
        <dbReference type="Proteomes" id="UP001497700"/>
    </source>
</evidence>
<accession>A0ACB9Z1Y7</accession>
<comment type="caution">
    <text evidence="1">The sequence shown here is derived from an EMBL/GenBank/DDBJ whole genome shotgun (WGS) entry which is preliminary data.</text>
</comment>
<reference evidence="1 2" key="1">
    <citation type="journal article" date="2022" name="New Phytol.">
        <title>Ecological generalism drives hyperdiversity of secondary metabolite gene clusters in xylarialean endophytes.</title>
        <authorList>
            <person name="Franco M.E.E."/>
            <person name="Wisecaver J.H."/>
            <person name="Arnold A.E."/>
            <person name="Ju Y.M."/>
            <person name="Slot J.C."/>
            <person name="Ahrendt S."/>
            <person name="Moore L.P."/>
            <person name="Eastman K.E."/>
            <person name="Scott K."/>
            <person name="Konkel Z."/>
            <person name="Mondo S.J."/>
            <person name="Kuo A."/>
            <person name="Hayes R.D."/>
            <person name="Haridas S."/>
            <person name="Andreopoulos B."/>
            <person name="Riley R."/>
            <person name="LaButti K."/>
            <person name="Pangilinan J."/>
            <person name="Lipzen A."/>
            <person name="Amirebrahimi M."/>
            <person name="Yan J."/>
            <person name="Adam C."/>
            <person name="Keymanesh K."/>
            <person name="Ng V."/>
            <person name="Louie K."/>
            <person name="Northen T."/>
            <person name="Drula E."/>
            <person name="Henrissat B."/>
            <person name="Hsieh H.M."/>
            <person name="Youens-Clark K."/>
            <person name="Lutzoni F."/>
            <person name="Miadlikowska J."/>
            <person name="Eastwood D.C."/>
            <person name="Hamelin R.C."/>
            <person name="Grigoriev I.V."/>
            <person name="U'Ren J.M."/>
        </authorList>
    </citation>
    <scope>NUCLEOTIDE SEQUENCE [LARGE SCALE GENOMIC DNA]</scope>
    <source>
        <strain evidence="1 2">CBS 119005</strain>
    </source>
</reference>
<sequence>MPPQRIHRAQRVRGVGPLNMSQRKVRGAGWHKRGWRDRGSMWINVKEGSYGAVHGMDVNENSTLARFVNEVASGQRTGCVYPHNPGWTWDLFFRRKSLVEMLEEFQEEGRAEEEDLVRDFFDGGETVIWKVYDEEGLERVFNTDWDYHGGSDWRYHGE</sequence>
<name>A0ACB9Z1Y7_9PEZI</name>
<dbReference type="Proteomes" id="UP001497700">
    <property type="component" value="Unassembled WGS sequence"/>
</dbReference>
<dbReference type="EMBL" id="MU393469">
    <property type="protein sequence ID" value="KAI4865658.1"/>
    <property type="molecule type" value="Genomic_DNA"/>
</dbReference>
<gene>
    <name evidence="1" type="ORF">F4820DRAFT_284852</name>
</gene>